<reference evidence="2" key="1">
    <citation type="submission" date="2021-02" db="EMBL/GenBank/DDBJ databases">
        <authorList>
            <person name="Nowell W R."/>
        </authorList>
    </citation>
    <scope>NUCLEOTIDE SEQUENCE</scope>
</reference>
<dbReference type="Proteomes" id="UP000663864">
    <property type="component" value="Unassembled WGS sequence"/>
</dbReference>
<comment type="caution">
    <text evidence="2">The sequence shown here is derived from an EMBL/GenBank/DDBJ whole genome shotgun (WGS) entry which is preliminary data.</text>
</comment>
<dbReference type="AlphaFoldDB" id="A0A815INY7"/>
<sequence>MNEIMNQLNYVLEHYLKLYKVVQIKLRHKPLITLSADEVEKYIAEIEKENEIEAEKKKQAKQIGSTTTTTSTLATQTSKKEQKK</sequence>
<feature type="region of interest" description="Disordered" evidence="1">
    <location>
        <begin position="53"/>
        <end position="84"/>
    </location>
</feature>
<gene>
    <name evidence="2" type="ORF">ZHD862_LOCUS31344</name>
</gene>
<evidence type="ECO:0000313" key="2">
    <source>
        <dbReference type="EMBL" id="CAF1366190.1"/>
    </source>
</evidence>
<evidence type="ECO:0000313" key="3">
    <source>
        <dbReference type="Proteomes" id="UP000663864"/>
    </source>
</evidence>
<protein>
    <submittedName>
        <fullName evidence="2">Uncharacterized protein</fullName>
    </submittedName>
</protein>
<name>A0A815INY7_9BILA</name>
<proteinExistence type="predicted"/>
<accession>A0A815INY7</accession>
<evidence type="ECO:0000256" key="1">
    <source>
        <dbReference type="SAM" id="MobiDB-lite"/>
    </source>
</evidence>
<dbReference type="EMBL" id="CAJNOT010003133">
    <property type="protein sequence ID" value="CAF1366190.1"/>
    <property type="molecule type" value="Genomic_DNA"/>
</dbReference>
<feature type="compositionally biased region" description="Low complexity" evidence="1">
    <location>
        <begin position="65"/>
        <end position="77"/>
    </location>
</feature>
<organism evidence="2 3">
    <name type="scientific">Rotaria sordida</name>
    <dbReference type="NCBI Taxonomy" id="392033"/>
    <lineage>
        <taxon>Eukaryota</taxon>
        <taxon>Metazoa</taxon>
        <taxon>Spiralia</taxon>
        <taxon>Gnathifera</taxon>
        <taxon>Rotifera</taxon>
        <taxon>Eurotatoria</taxon>
        <taxon>Bdelloidea</taxon>
        <taxon>Philodinida</taxon>
        <taxon>Philodinidae</taxon>
        <taxon>Rotaria</taxon>
    </lineage>
</organism>